<feature type="disulfide bond" evidence="9">
    <location>
        <begin position="55"/>
        <end position="73"/>
    </location>
</feature>
<dbReference type="GO" id="GO:0006898">
    <property type="term" value="P:receptor-mediated endocytosis"/>
    <property type="evidence" value="ECO:0007669"/>
    <property type="project" value="TreeGrafter"/>
</dbReference>
<evidence type="ECO:0000256" key="6">
    <source>
        <dbReference type="ARBA" id="ARBA00023157"/>
    </source>
</evidence>
<dbReference type="EMBL" id="HACG01001565">
    <property type="protein sequence ID" value="CEK48430.1"/>
    <property type="molecule type" value="Transcribed_RNA"/>
</dbReference>
<dbReference type="CDD" id="cd00112">
    <property type="entry name" value="LDLa"/>
    <property type="match status" value="2"/>
</dbReference>
<dbReference type="GO" id="GO:0042562">
    <property type="term" value="F:hormone binding"/>
    <property type="evidence" value="ECO:0007669"/>
    <property type="project" value="TreeGrafter"/>
</dbReference>
<dbReference type="PRINTS" id="PR00261">
    <property type="entry name" value="LDLRECEPTOR"/>
</dbReference>
<dbReference type="AlphaFoldDB" id="A0A0B6XYU5"/>
<comment type="subcellular location">
    <subcellularLocation>
        <location evidence="1">Membrane</location>
        <topology evidence="1">Single-pass membrane protein</topology>
    </subcellularLocation>
</comment>
<evidence type="ECO:0000256" key="4">
    <source>
        <dbReference type="ARBA" id="ARBA00022989"/>
    </source>
</evidence>
<dbReference type="InterPro" id="IPR002172">
    <property type="entry name" value="LDrepeatLR_classA_rpt"/>
</dbReference>
<keyword evidence="8" id="KW-0325">Glycoprotein</keyword>
<dbReference type="GO" id="GO:0016324">
    <property type="term" value="C:apical plasma membrane"/>
    <property type="evidence" value="ECO:0007669"/>
    <property type="project" value="TreeGrafter"/>
</dbReference>
<name>A0A0B6XYU5_9EUPU</name>
<evidence type="ECO:0000256" key="7">
    <source>
        <dbReference type="ARBA" id="ARBA00023170"/>
    </source>
</evidence>
<dbReference type="InterPro" id="IPR036055">
    <property type="entry name" value="LDL_receptor-like_sf"/>
</dbReference>
<sequence length="89" mass="9916">GSTEFQCLDPFAESRCINLGWKCDGDEDCRDGSDEINCTDIGVIDHTCSPDEIMCDNHFCIQLEYFCDGQIDCESGIDESNCTYPGRPC</sequence>
<evidence type="ECO:0000256" key="9">
    <source>
        <dbReference type="PROSITE-ProRule" id="PRU00124"/>
    </source>
</evidence>
<evidence type="ECO:0000256" key="2">
    <source>
        <dbReference type="ARBA" id="ARBA00022692"/>
    </source>
</evidence>
<reference evidence="10" key="1">
    <citation type="submission" date="2014-12" db="EMBL/GenBank/DDBJ databases">
        <title>Insight into the proteome of Arion vulgaris.</title>
        <authorList>
            <person name="Aradska J."/>
            <person name="Bulat T."/>
            <person name="Smidak R."/>
            <person name="Sarate P."/>
            <person name="Gangsoo J."/>
            <person name="Sialana F."/>
            <person name="Bilban M."/>
            <person name="Lubec G."/>
        </authorList>
    </citation>
    <scope>NUCLEOTIDE SEQUENCE</scope>
    <source>
        <tissue evidence="10">Skin</tissue>
    </source>
</reference>
<evidence type="ECO:0000256" key="8">
    <source>
        <dbReference type="ARBA" id="ARBA00023180"/>
    </source>
</evidence>
<comment type="caution">
    <text evidence="9">Lacks conserved residue(s) required for the propagation of feature annotation.</text>
</comment>
<dbReference type="SMART" id="SM00192">
    <property type="entry name" value="LDLa"/>
    <property type="match status" value="2"/>
</dbReference>
<gene>
    <name evidence="10" type="primary">ORF3951</name>
</gene>
<keyword evidence="4" id="KW-1133">Transmembrane helix</keyword>
<dbReference type="InterPro" id="IPR023415">
    <property type="entry name" value="LDLR_class-A_CS"/>
</dbReference>
<evidence type="ECO:0000313" key="10">
    <source>
        <dbReference type="EMBL" id="CEK48430.1"/>
    </source>
</evidence>
<feature type="non-terminal residue" evidence="10">
    <location>
        <position position="89"/>
    </location>
</feature>
<dbReference type="Pfam" id="PF00057">
    <property type="entry name" value="Ldl_recept_a"/>
    <property type="match status" value="2"/>
</dbReference>
<proteinExistence type="predicted"/>
<feature type="disulfide bond" evidence="9">
    <location>
        <begin position="67"/>
        <end position="82"/>
    </location>
</feature>
<organism evidence="10">
    <name type="scientific">Arion vulgaris</name>
    <dbReference type="NCBI Taxonomy" id="1028688"/>
    <lineage>
        <taxon>Eukaryota</taxon>
        <taxon>Metazoa</taxon>
        <taxon>Spiralia</taxon>
        <taxon>Lophotrochozoa</taxon>
        <taxon>Mollusca</taxon>
        <taxon>Gastropoda</taxon>
        <taxon>Heterobranchia</taxon>
        <taxon>Euthyneura</taxon>
        <taxon>Panpulmonata</taxon>
        <taxon>Eupulmonata</taxon>
        <taxon>Stylommatophora</taxon>
        <taxon>Helicina</taxon>
        <taxon>Arionoidea</taxon>
        <taxon>Arionidae</taxon>
        <taxon>Arion</taxon>
    </lineage>
</organism>
<feature type="disulfide bond" evidence="9">
    <location>
        <begin position="48"/>
        <end position="60"/>
    </location>
</feature>
<evidence type="ECO:0000256" key="1">
    <source>
        <dbReference type="ARBA" id="ARBA00004167"/>
    </source>
</evidence>
<feature type="disulfide bond" evidence="9">
    <location>
        <begin position="23"/>
        <end position="38"/>
    </location>
</feature>
<dbReference type="InterPro" id="IPR051221">
    <property type="entry name" value="LDLR-related"/>
</dbReference>
<dbReference type="PROSITE" id="PS50068">
    <property type="entry name" value="LDLRA_2"/>
    <property type="match status" value="2"/>
</dbReference>
<accession>A0A0B6XYU5</accession>
<keyword evidence="2" id="KW-0812">Transmembrane</keyword>
<keyword evidence="5" id="KW-0472">Membrane</keyword>
<dbReference type="Gene3D" id="4.10.400.10">
    <property type="entry name" value="Low-density Lipoprotein Receptor"/>
    <property type="match status" value="2"/>
</dbReference>
<dbReference type="GO" id="GO:0043235">
    <property type="term" value="C:receptor complex"/>
    <property type="evidence" value="ECO:0007669"/>
    <property type="project" value="TreeGrafter"/>
</dbReference>
<keyword evidence="3" id="KW-0677">Repeat</keyword>
<evidence type="ECO:0000256" key="5">
    <source>
        <dbReference type="ARBA" id="ARBA00023136"/>
    </source>
</evidence>
<dbReference type="SUPFAM" id="SSF57424">
    <property type="entry name" value="LDL receptor-like module"/>
    <property type="match status" value="2"/>
</dbReference>
<evidence type="ECO:0000256" key="3">
    <source>
        <dbReference type="ARBA" id="ARBA00022737"/>
    </source>
</evidence>
<feature type="non-terminal residue" evidence="10">
    <location>
        <position position="1"/>
    </location>
</feature>
<keyword evidence="7" id="KW-0675">Receptor</keyword>
<protein>
    <submittedName>
        <fullName evidence="10">Uncharacterized protein</fullName>
    </submittedName>
</protein>
<dbReference type="PANTHER" id="PTHR22722:SF15">
    <property type="entry name" value="LOW-DENSITY LIPOPROTEIN RECEPTOR-RELATED"/>
    <property type="match status" value="1"/>
</dbReference>
<keyword evidence="6 9" id="KW-1015">Disulfide bond</keyword>
<dbReference type="PROSITE" id="PS01209">
    <property type="entry name" value="LDLRA_1"/>
    <property type="match status" value="1"/>
</dbReference>
<dbReference type="PANTHER" id="PTHR22722">
    <property type="entry name" value="LOW-DENSITY LIPOPROTEIN RECEPTOR-RELATED PROTEIN 2-RELATED"/>
    <property type="match status" value="1"/>
</dbReference>